<dbReference type="OrthoDB" id="168567at2157"/>
<dbReference type="AlphaFoldDB" id="A0A5P9P7A3"/>
<dbReference type="NCBIfam" id="TIGR04031">
    <property type="entry name" value="Htur_1727_fam"/>
    <property type="match status" value="1"/>
</dbReference>
<dbReference type="RefSeq" id="WP_152943076.1">
    <property type="nucleotide sequence ID" value="NZ_CP045488.1"/>
</dbReference>
<dbReference type="Proteomes" id="UP000326170">
    <property type="component" value="Chromosome"/>
</dbReference>
<evidence type="ECO:0000256" key="1">
    <source>
        <dbReference type="SAM" id="MobiDB-lite"/>
    </source>
</evidence>
<keyword evidence="3" id="KW-1185">Reference proteome</keyword>
<accession>A0A5P9P7A3</accession>
<dbReference type="KEGG" id="nas:GCU68_15430"/>
<dbReference type="InterPro" id="IPR038693">
    <property type="entry name" value="PaaB_sf"/>
</dbReference>
<feature type="region of interest" description="Disordered" evidence="1">
    <location>
        <begin position="1"/>
        <end position="21"/>
    </location>
</feature>
<name>A0A5P9P7A3_9EURY</name>
<dbReference type="EMBL" id="CP045488">
    <property type="protein sequence ID" value="QFU83827.1"/>
    <property type="molecule type" value="Genomic_DNA"/>
</dbReference>
<gene>
    <name evidence="2" type="ORF">GCU68_15430</name>
</gene>
<dbReference type="InterPro" id="IPR023976">
    <property type="entry name" value="CHP04031_Htur1727"/>
</dbReference>
<feature type="compositionally biased region" description="Basic and acidic residues" evidence="1">
    <location>
        <begin position="86"/>
        <end position="101"/>
    </location>
</feature>
<dbReference type="GeneID" id="42302463"/>
<organism evidence="2 3">
    <name type="scientific">Natronorubrum aibiense</name>
    <dbReference type="NCBI Taxonomy" id="348826"/>
    <lineage>
        <taxon>Archaea</taxon>
        <taxon>Methanobacteriati</taxon>
        <taxon>Methanobacteriota</taxon>
        <taxon>Stenosarchaea group</taxon>
        <taxon>Halobacteria</taxon>
        <taxon>Halobacteriales</taxon>
        <taxon>Natrialbaceae</taxon>
        <taxon>Natronorubrum</taxon>
    </lineage>
</organism>
<evidence type="ECO:0000313" key="2">
    <source>
        <dbReference type="EMBL" id="QFU83827.1"/>
    </source>
</evidence>
<dbReference type="InterPro" id="IPR009359">
    <property type="entry name" value="PaaB"/>
</dbReference>
<feature type="compositionally biased region" description="Basic and acidic residues" evidence="1">
    <location>
        <begin position="1"/>
        <end position="17"/>
    </location>
</feature>
<evidence type="ECO:0000313" key="3">
    <source>
        <dbReference type="Proteomes" id="UP000326170"/>
    </source>
</evidence>
<sequence length="101" mass="11205">MVETSRLERVETDERANPEPQWELFVRETEDGPLKHVGSVAAANAATAYEHASTLFGESAVDLWLCPAAEVERYSTRGLAAETTDAGERREQDRPLEVSET</sequence>
<feature type="region of interest" description="Disordered" evidence="1">
    <location>
        <begin position="78"/>
        <end position="101"/>
    </location>
</feature>
<proteinExistence type="predicted"/>
<reference evidence="2 3" key="1">
    <citation type="journal article" date="2007" name="Int. J. Syst. Evol. Microbiol.">
        <title>Natronorubrum sulfidifaciens sp. nov., an extremely haloalkaliphilic archaeon isolated from Aiding salt lake in Xin-Jiang, China.</title>
        <authorList>
            <person name="Cui H.L."/>
            <person name="Tohty D."/>
            <person name="Liu H.C."/>
            <person name="Liu S.J."/>
            <person name="Oren A."/>
            <person name="Zhou P.J."/>
        </authorList>
    </citation>
    <scope>NUCLEOTIDE SEQUENCE [LARGE SCALE GENOMIC DNA]</scope>
    <source>
        <strain evidence="2 3">7-3</strain>
    </source>
</reference>
<dbReference type="Pfam" id="PF06243">
    <property type="entry name" value="PaaB"/>
    <property type="match status" value="1"/>
</dbReference>
<protein>
    <submittedName>
        <fullName evidence="2">RSAM-partnered protein</fullName>
    </submittedName>
</protein>
<dbReference type="Gene3D" id="3.10.20.520">
    <property type="entry name" value="Phenylacetic acid degradation B"/>
    <property type="match status" value="1"/>
</dbReference>